<dbReference type="InterPro" id="IPR043502">
    <property type="entry name" value="DNA/RNA_pol_sf"/>
</dbReference>
<reference evidence="1 2" key="1">
    <citation type="journal article" date="2009" name="Proc. Natl. Acad. Sci. U.S.A.">
        <title>Hamiltonella defensa, genome evolution of protective bacterial endosymbiont from pathogenic ancestors.</title>
        <authorList>
            <person name="Degnan P.H."/>
            <person name="Yu Y."/>
            <person name="Sisneros N."/>
            <person name="Wing R.A."/>
            <person name="Moran N.A."/>
        </authorList>
    </citation>
    <scope>NUCLEOTIDE SEQUENCE [LARGE SCALE GENOMIC DNA]</scope>
    <source>
        <strain evidence="2">5AT</strain>
    </source>
</reference>
<dbReference type="HOGENOM" id="CLU_1935118_0_0_6"/>
<evidence type="ECO:0000313" key="1">
    <source>
        <dbReference type="EMBL" id="ACQ68585.1"/>
    </source>
</evidence>
<dbReference type="eggNOG" id="COG0749">
    <property type="taxonomic scope" value="Bacteria"/>
</dbReference>
<keyword evidence="1" id="KW-0239">DNA-directed DNA polymerase</keyword>
<accession>C4K7P2</accession>
<evidence type="ECO:0000313" key="2">
    <source>
        <dbReference type="Proteomes" id="UP000002334"/>
    </source>
</evidence>
<organism evidence="1 2">
    <name type="scientific">Hamiltonella defensa subsp. Acyrthosiphon pisum (strain 5AT)</name>
    <dbReference type="NCBI Taxonomy" id="572265"/>
    <lineage>
        <taxon>Bacteria</taxon>
        <taxon>Pseudomonadati</taxon>
        <taxon>Pseudomonadota</taxon>
        <taxon>Gammaproteobacteria</taxon>
        <taxon>Enterobacterales</taxon>
        <taxon>Enterobacteriaceae</taxon>
        <taxon>aphid secondary symbionts</taxon>
        <taxon>Candidatus Williamhamiltonella</taxon>
    </lineage>
</organism>
<dbReference type="GO" id="GO:0003887">
    <property type="term" value="F:DNA-directed DNA polymerase activity"/>
    <property type="evidence" value="ECO:0007669"/>
    <property type="project" value="UniProtKB-KW"/>
</dbReference>
<dbReference type="KEGG" id="hde:HDEF_2006"/>
<dbReference type="STRING" id="572265.HDEF_2006"/>
<dbReference type="SUPFAM" id="SSF56672">
    <property type="entry name" value="DNA/RNA polymerases"/>
    <property type="match status" value="1"/>
</dbReference>
<dbReference type="Proteomes" id="UP000002334">
    <property type="component" value="Chromosome"/>
</dbReference>
<keyword evidence="1" id="KW-0808">Transferase</keyword>
<name>C4K7P2_HAMD5</name>
<keyword evidence="2" id="KW-1185">Reference proteome</keyword>
<sequence>MMDYISHDLGYPLMQFDKAILGEVLKDDTLPDTDRRLIEIRQQLGKTSTAKYAALKALVMNDHRAHGLLMYHGASTGRWSGRHFQPQNLPRPSFKNTDVCIELFQYQNAQLLEMIYNDSMEALSSCLRAR</sequence>
<keyword evidence="1" id="KW-0548">Nucleotidyltransferase</keyword>
<gene>
    <name evidence="1" type="ordered locus">HDEF_2006</name>
</gene>
<dbReference type="EMBL" id="CP001277">
    <property type="protein sequence ID" value="ACQ68585.1"/>
    <property type="molecule type" value="Genomic_DNA"/>
</dbReference>
<dbReference type="AlphaFoldDB" id="C4K7P2"/>
<proteinExistence type="predicted"/>
<protein>
    <submittedName>
        <fullName evidence="1">Phage DNA-directed DNA polymerase</fullName>
    </submittedName>
</protein>